<accession>A0AAD4ENN5</accession>
<sequence length="163" mass="17979">MKTFGALTFLLALATATPVEVHPRDEGGSLAKRDTEIIYLANCVNAVSCCTADKHYSQIAYYPASAQSQNGAGPASSNVCSVTTDNYVWWEQDGKKCSFTTGVTFTTHLDSDAASRPLYSWAGWGSNGYKNWNCYKDNGRQLYRTSGPEWSNTCYSVYYCIPQ</sequence>
<feature type="chain" id="PRO_5041977010" evidence="1">
    <location>
        <begin position="17"/>
        <end position="163"/>
    </location>
</feature>
<evidence type="ECO:0000313" key="3">
    <source>
        <dbReference type="Proteomes" id="UP001197093"/>
    </source>
</evidence>
<comment type="caution">
    <text evidence="2">The sequence shown here is derived from an EMBL/GenBank/DDBJ whole genome shotgun (WGS) entry which is preliminary data.</text>
</comment>
<keyword evidence="3" id="KW-1185">Reference proteome</keyword>
<gene>
    <name evidence="2" type="ORF">NEMBOFW57_010809</name>
</gene>
<proteinExistence type="predicted"/>
<dbReference type="EMBL" id="JAHCVI010000006">
    <property type="protein sequence ID" value="KAG7284436.1"/>
    <property type="molecule type" value="Genomic_DNA"/>
</dbReference>
<feature type="signal peptide" evidence="1">
    <location>
        <begin position="1"/>
        <end position="16"/>
    </location>
</feature>
<name>A0AAD4ENN5_9PEZI</name>
<dbReference type="Proteomes" id="UP001197093">
    <property type="component" value="Unassembled WGS sequence"/>
</dbReference>
<evidence type="ECO:0000256" key="1">
    <source>
        <dbReference type="SAM" id="SignalP"/>
    </source>
</evidence>
<organism evidence="2 3">
    <name type="scientific">Staphylotrichum longicolle</name>
    <dbReference type="NCBI Taxonomy" id="669026"/>
    <lineage>
        <taxon>Eukaryota</taxon>
        <taxon>Fungi</taxon>
        <taxon>Dikarya</taxon>
        <taxon>Ascomycota</taxon>
        <taxon>Pezizomycotina</taxon>
        <taxon>Sordariomycetes</taxon>
        <taxon>Sordariomycetidae</taxon>
        <taxon>Sordariales</taxon>
        <taxon>Chaetomiaceae</taxon>
        <taxon>Staphylotrichum</taxon>
    </lineage>
</organism>
<keyword evidence="1" id="KW-0732">Signal</keyword>
<dbReference type="AlphaFoldDB" id="A0AAD4ENN5"/>
<reference evidence="2" key="1">
    <citation type="submission" date="2023-02" db="EMBL/GenBank/DDBJ databases">
        <authorList>
            <person name="Palmer J.M."/>
        </authorList>
    </citation>
    <scope>NUCLEOTIDE SEQUENCE</scope>
    <source>
        <strain evidence="2">FW57</strain>
    </source>
</reference>
<protein>
    <submittedName>
        <fullName evidence="2">Uncharacterized protein</fullName>
    </submittedName>
</protein>
<evidence type="ECO:0000313" key="2">
    <source>
        <dbReference type="EMBL" id="KAG7284436.1"/>
    </source>
</evidence>